<evidence type="ECO:0000313" key="2">
    <source>
        <dbReference type="Proteomes" id="UP000019423"/>
    </source>
</evidence>
<accession>W8EYI2</accession>
<gene>
    <name evidence="1" type="ORF">Hsw_2043</name>
</gene>
<reference evidence="1 2" key="1">
    <citation type="submission" date="2014-01" db="EMBL/GenBank/DDBJ databases">
        <title>Complete genome sequence of ionizing-radiation resistance bacterium Hymenobacter swuensis DY53.</title>
        <authorList>
            <person name="Jung J.-H."/>
            <person name="Jeong S.-W."/>
            <person name="Joe M.-H."/>
            <person name="Cho y.-j."/>
            <person name="Kim M.-K."/>
            <person name="Lim S.-Y."/>
        </authorList>
    </citation>
    <scope>NUCLEOTIDE SEQUENCE [LARGE SCALE GENOMIC DNA]</scope>
    <source>
        <strain evidence="1 2">DY53</strain>
    </source>
</reference>
<organism evidence="1 2">
    <name type="scientific">Hymenobacter swuensis DY53</name>
    <dbReference type="NCBI Taxonomy" id="1227739"/>
    <lineage>
        <taxon>Bacteria</taxon>
        <taxon>Pseudomonadati</taxon>
        <taxon>Bacteroidota</taxon>
        <taxon>Cytophagia</taxon>
        <taxon>Cytophagales</taxon>
        <taxon>Hymenobacteraceae</taxon>
        <taxon>Hymenobacter</taxon>
    </lineage>
</organism>
<proteinExistence type="predicted"/>
<dbReference type="EMBL" id="CP007145">
    <property type="protein sequence ID" value="AHJ97638.1"/>
    <property type="molecule type" value="Genomic_DNA"/>
</dbReference>
<sequence>MRNEFCNINVTLPDGRFYGINVWTFRFLTTAVQQDIAEGKPLAGLYLKPPDLFVKELTRECITAAIADLLRTGPLEQALNPSTGPHFPEEGF</sequence>
<dbReference type="Proteomes" id="UP000019423">
    <property type="component" value="Chromosome"/>
</dbReference>
<dbReference type="HOGENOM" id="CLU_2409288_0_0_10"/>
<evidence type="ECO:0000313" key="1">
    <source>
        <dbReference type="EMBL" id="AHJ97638.1"/>
    </source>
</evidence>
<protein>
    <submittedName>
        <fullName evidence="1">Uncharacterized protein</fullName>
    </submittedName>
</protein>
<dbReference type="eggNOG" id="ENOG503391Y">
    <property type="taxonomic scope" value="Bacteria"/>
</dbReference>
<keyword evidence="2" id="KW-1185">Reference proteome</keyword>
<dbReference type="KEGG" id="hsw:Hsw_2043"/>
<name>W8EYI2_9BACT</name>
<dbReference type="RefSeq" id="WP_197031990.1">
    <property type="nucleotide sequence ID" value="NZ_CP007145.1"/>
</dbReference>
<dbReference type="AlphaFoldDB" id="W8EYI2"/>
<dbReference type="PATRIC" id="fig|1227739.3.peg.2256"/>